<sequence>MKKLTNQHQIDLPIAVWLLQNGYYSGADVAPEGELISFSTLMKPTRRLILERQVDQSQETIDVSDLIASRVGHGLHDSIERAWTEGDWKGAMRRLHYPQSVIDRVKINPDPSEVSGNDIPIFLEQRRFKEIGGVVLTGQLDFAINGAYRDVKTTSTFSYTSGKKDKDYILQGSMYRYIMPELIWQDTMRIEFIFTDWQKYRAKSDPNYPQAKVAHKEFPLMSEADTERWILDKLADIKKNARLAMNQDKLVRCTDDELWKQPDTFKYYANPETAASGGRAQKSFEKLADAELHKKEKGKGVIVSVPGEVKACTYCPAFSACEQRKEYFDDNQNPL</sequence>
<evidence type="ECO:0000313" key="1">
    <source>
        <dbReference type="EMBL" id="ACL81399.1"/>
    </source>
</evidence>
<dbReference type="GeneID" id="7874786"/>
<evidence type="ECO:0000313" key="2">
    <source>
        <dbReference type="Proteomes" id="UP000002342"/>
    </source>
</evidence>
<dbReference type="EMBL" id="FJ591094">
    <property type="protein sequence ID" value="ACL81399.1"/>
    <property type="molecule type" value="Genomic_DNA"/>
</dbReference>
<accession>C4NTD3</accession>
<dbReference type="KEGG" id="vg:7874786"/>
<keyword evidence="2" id="KW-1185">Reference proteome</keyword>
<name>C4NTD3_9CAUD</name>
<reference evidence="1 2" key="1">
    <citation type="journal article" date="2009" name="Environ. Microbiol.">
        <title>Genome sequences of two novel phages infecting marine roseobacters.</title>
        <authorList>
            <person name="Zhao Y."/>
            <person name="Wang K."/>
            <person name="Jiao N."/>
            <person name="Chen F."/>
        </authorList>
    </citation>
    <scope>NUCLEOTIDE SEQUENCE</scope>
    <source>
        <strain evidence="1">EE36P1</strain>
    </source>
</reference>
<dbReference type="RefSeq" id="YP_002898981.1">
    <property type="nucleotide sequence ID" value="NC_012696.1"/>
</dbReference>
<organism evidence="1 2">
    <name type="scientific">Sulfitobacter phage EE36phi1</name>
    <dbReference type="NCBI Taxonomy" id="490913"/>
    <lineage>
        <taxon>Viruses</taxon>
        <taxon>Duplodnaviria</taxon>
        <taxon>Heunggongvirae</taxon>
        <taxon>Uroviricota</taxon>
        <taxon>Caudoviricetes</taxon>
        <taxon>Schitoviridae</taxon>
        <taxon>Rhodovirinae</taxon>
        <taxon>Aorunvirus</taxon>
        <taxon>Aorunvirus EE36phi1</taxon>
    </lineage>
</organism>
<dbReference type="OrthoDB" id="4045at10239"/>
<protein>
    <submittedName>
        <fullName evidence="1">N4 gp42-like protein</fullName>
    </submittedName>
</protein>
<dbReference type="Proteomes" id="UP000002342">
    <property type="component" value="Segment"/>
</dbReference>
<proteinExistence type="predicted"/>